<gene>
    <name evidence="1" type="ORF">EPD60_12295</name>
</gene>
<accession>A0A4R1B9H8</accession>
<evidence type="ECO:0000313" key="2">
    <source>
        <dbReference type="Proteomes" id="UP000295334"/>
    </source>
</evidence>
<name>A0A4R1B9H8_9BACT</name>
<dbReference type="OrthoDB" id="1489488at2"/>
<reference evidence="1 2" key="1">
    <citation type="submission" date="2019-03" db="EMBL/GenBank/DDBJ databases">
        <authorList>
            <person name="Kim M.K.M."/>
        </authorList>
    </citation>
    <scope>NUCLEOTIDE SEQUENCE [LARGE SCALE GENOMIC DNA]</scope>
    <source>
        <strain evidence="1 2">17J68-12</strain>
    </source>
</reference>
<dbReference type="AlphaFoldDB" id="A0A4R1B9H8"/>
<keyword evidence="2" id="KW-1185">Reference proteome</keyword>
<dbReference type="RefSeq" id="WP_131449772.1">
    <property type="nucleotide sequence ID" value="NZ_SJZI01000044.1"/>
</dbReference>
<dbReference type="Proteomes" id="UP000295334">
    <property type="component" value="Unassembled WGS sequence"/>
</dbReference>
<comment type="caution">
    <text evidence="1">The sequence shown here is derived from an EMBL/GenBank/DDBJ whole genome shotgun (WGS) entry which is preliminary data.</text>
</comment>
<protein>
    <submittedName>
        <fullName evidence="1">Uncharacterized protein</fullName>
    </submittedName>
</protein>
<dbReference type="EMBL" id="SJZI01000044">
    <property type="protein sequence ID" value="TCJ13571.1"/>
    <property type="molecule type" value="Genomic_DNA"/>
</dbReference>
<evidence type="ECO:0000313" key="1">
    <source>
        <dbReference type="EMBL" id="TCJ13571.1"/>
    </source>
</evidence>
<proteinExistence type="predicted"/>
<sequence length="275" mass="29880">MNKATNEPILTFLVNYLWRQMPDPNSPFFLPRMLGQQAHQYDPYHVDAWDLGTLPQSNDAACISGTTAGSCVGYPSLRLTDVVVKGLYNLKPGADMPVITDTNVKGTLNFNQLAPGPYVTSQYLTIIGRYRFDQKCKTDSTPEQDFGVEGTGTFTAQVFIAQGTIDMNIDPDPAHPGQLMVTVNKMELIAPPDTGAQKLCKADGAARNSNICISVQMDSGPDFNFLANQAANYKKVSTAIIDNINNTLSSPGTLSDISNMLTQQVNHIFSSGVYA</sequence>
<organism evidence="1 2">
    <name type="scientific">Flaviaesturariibacter flavus</name>
    <dbReference type="NCBI Taxonomy" id="2502780"/>
    <lineage>
        <taxon>Bacteria</taxon>
        <taxon>Pseudomonadati</taxon>
        <taxon>Bacteroidota</taxon>
        <taxon>Chitinophagia</taxon>
        <taxon>Chitinophagales</taxon>
        <taxon>Chitinophagaceae</taxon>
        <taxon>Flaviaestuariibacter</taxon>
    </lineage>
</organism>